<protein>
    <submittedName>
        <fullName evidence="4">PH domain-containing protein</fullName>
    </submittedName>
</protein>
<evidence type="ECO:0000313" key="5">
    <source>
        <dbReference type="Proteomes" id="UP001597277"/>
    </source>
</evidence>
<evidence type="ECO:0000256" key="2">
    <source>
        <dbReference type="SAM" id="Phobius"/>
    </source>
</evidence>
<reference evidence="5" key="1">
    <citation type="journal article" date="2019" name="Int. J. Syst. Evol. Microbiol.">
        <title>The Global Catalogue of Microorganisms (GCM) 10K type strain sequencing project: providing services to taxonomists for standard genome sequencing and annotation.</title>
        <authorList>
            <consortium name="The Broad Institute Genomics Platform"/>
            <consortium name="The Broad Institute Genome Sequencing Center for Infectious Disease"/>
            <person name="Wu L."/>
            <person name="Ma J."/>
        </authorList>
    </citation>
    <scope>NUCLEOTIDE SEQUENCE [LARGE SCALE GENOMIC DNA]</scope>
    <source>
        <strain evidence="5">JCM 17130</strain>
    </source>
</reference>
<organism evidence="4 5">
    <name type="scientific">Georgenia deserti</name>
    <dbReference type="NCBI Taxonomy" id="2093781"/>
    <lineage>
        <taxon>Bacteria</taxon>
        <taxon>Bacillati</taxon>
        <taxon>Actinomycetota</taxon>
        <taxon>Actinomycetes</taxon>
        <taxon>Micrococcales</taxon>
        <taxon>Bogoriellaceae</taxon>
        <taxon>Georgenia</taxon>
    </lineage>
</organism>
<comment type="caution">
    <text evidence="4">The sequence shown here is derived from an EMBL/GenBank/DDBJ whole genome shotgun (WGS) entry which is preliminary data.</text>
</comment>
<feature type="transmembrane region" description="Helical" evidence="2">
    <location>
        <begin position="66"/>
        <end position="86"/>
    </location>
</feature>
<sequence length="171" mass="18478">MPNLRGTGSDVPHTDRARPQSGGEEQLYAPFRPRAARLVATVLALLTFAGAVTIIVAMPQLPGSRFGAGDQVGTALLATGVCWFIYRQGSVRARPDTSGLRVRNLIHTRDVEWSQIVRVAFGSGDPWVRLDLDDGDTLAVMAIQRADGDRGQAEARRLATLVALHEPHADD</sequence>
<keyword evidence="5" id="KW-1185">Reference proteome</keyword>
<name>A0ABW4L523_9MICO</name>
<proteinExistence type="predicted"/>
<gene>
    <name evidence="4" type="ORF">ACFSE6_08935</name>
</gene>
<accession>A0ABW4L523</accession>
<keyword evidence="2" id="KW-1133">Transmembrane helix</keyword>
<dbReference type="RefSeq" id="WP_388005294.1">
    <property type="nucleotide sequence ID" value="NZ_JBHUEE010000004.1"/>
</dbReference>
<evidence type="ECO:0000259" key="3">
    <source>
        <dbReference type="Pfam" id="PF10756"/>
    </source>
</evidence>
<evidence type="ECO:0000313" key="4">
    <source>
        <dbReference type="EMBL" id="MFD1717958.1"/>
    </source>
</evidence>
<evidence type="ECO:0000256" key="1">
    <source>
        <dbReference type="SAM" id="MobiDB-lite"/>
    </source>
</evidence>
<keyword evidence="2" id="KW-0472">Membrane</keyword>
<dbReference type="Pfam" id="PF10756">
    <property type="entry name" value="bPH_6"/>
    <property type="match status" value="1"/>
</dbReference>
<feature type="domain" description="Low molecular weight protein antigen 6 PH" evidence="3">
    <location>
        <begin position="96"/>
        <end position="158"/>
    </location>
</feature>
<feature type="region of interest" description="Disordered" evidence="1">
    <location>
        <begin position="1"/>
        <end position="26"/>
    </location>
</feature>
<feature type="transmembrane region" description="Helical" evidence="2">
    <location>
        <begin position="38"/>
        <end position="60"/>
    </location>
</feature>
<dbReference type="Proteomes" id="UP001597277">
    <property type="component" value="Unassembled WGS sequence"/>
</dbReference>
<dbReference type="InterPro" id="IPR019692">
    <property type="entry name" value="CFP-6_PH"/>
</dbReference>
<dbReference type="EMBL" id="JBHUEE010000004">
    <property type="protein sequence ID" value="MFD1717958.1"/>
    <property type="molecule type" value="Genomic_DNA"/>
</dbReference>
<keyword evidence="2" id="KW-0812">Transmembrane</keyword>